<dbReference type="GO" id="GO:0030896">
    <property type="term" value="C:checkpoint clamp complex"/>
    <property type="evidence" value="ECO:0007669"/>
    <property type="project" value="InterPro"/>
</dbReference>
<dbReference type="AlphaFoldDB" id="A0A9Q0RQJ2"/>
<sequence>MASPTIKASAKVFAELLKNFPNSTTEATLWMYDNHVRFKTFIESDDENYFNLPSTSFSYMSNDFQSYNFTEEFSITFSIREVKAFFEFASHENQLVSAYFKNDSGPIEFYFQNNVAHFSGRLISSTFDFQDDIKPIPPSFDAADHINRANSRSQNSFVNTSSISLNYTSTVADVSIDSNFPNNNPIPEAVDSSPIADNVQNDNFQQESEGHKLVTTIETQPDSIKQENITTGTPVGDCSQFNMENDFQSTISNDENDIDNIESIIQNLPDFTKNSDDENELFDDQISLIGSQLASYHRKFLNLDPHNFDSQSVVSYYLSDSDKESNSSD</sequence>
<dbReference type="GO" id="GO:0071479">
    <property type="term" value="P:cellular response to ionizing radiation"/>
    <property type="evidence" value="ECO:0007669"/>
    <property type="project" value="TreeGrafter"/>
</dbReference>
<dbReference type="InterPro" id="IPR007268">
    <property type="entry name" value="Rad9/Ddc1"/>
</dbReference>
<reference evidence="1" key="1">
    <citation type="submission" date="2022-12" db="EMBL/GenBank/DDBJ databases">
        <title>Genome assemblies of Blomia tropicalis.</title>
        <authorList>
            <person name="Cui Y."/>
        </authorList>
    </citation>
    <scope>NUCLEOTIDE SEQUENCE</scope>
    <source>
        <tissue evidence="1">Adult mites</tissue>
    </source>
</reference>
<evidence type="ECO:0000313" key="1">
    <source>
        <dbReference type="EMBL" id="KAJ6222801.1"/>
    </source>
</evidence>
<protein>
    <submittedName>
        <fullName evidence="1">Uncharacterized protein</fullName>
    </submittedName>
</protein>
<evidence type="ECO:0000313" key="2">
    <source>
        <dbReference type="Proteomes" id="UP001142055"/>
    </source>
</evidence>
<keyword evidence="2" id="KW-1185">Reference proteome</keyword>
<dbReference type="SUPFAM" id="SSF55979">
    <property type="entry name" value="DNA clamp"/>
    <property type="match status" value="1"/>
</dbReference>
<organism evidence="1 2">
    <name type="scientific">Blomia tropicalis</name>
    <name type="common">Mite</name>
    <dbReference type="NCBI Taxonomy" id="40697"/>
    <lineage>
        <taxon>Eukaryota</taxon>
        <taxon>Metazoa</taxon>
        <taxon>Ecdysozoa</taxon>
        <taxon>Arthropoda</taxon>
        <taxon>Chelicerata</taxon>
        <taxon>Arachnida</taxon>
        <taxon>Acari</taxon>
        <taxon>Acariformes</taxon>
        <taxon>Sarcoptiformes</taxon>
        <taxon>Astigmata</taxon>
        <taxon>Glycyphagoidea</taxon>
        <taxon>Echimyopodidae</taxon>
        <taxon>Blomia</taxon>
    </lineage>
</organism>
<dbReference type="Pfam" id="PF04139">
    <property type="entry name" value="Rad9"/>
    <property type="match status" value="1"/>
</dbReference>
<accession>A0A9Q0RQJ2</accession>
<dbReference type="InterPro" id="IPR046938">
    <property type="entry name" value="DNA_clamp_sf"/>
</dbReference>
<dbReference type="GO" id="GO:0031573">
    <property type="term" value="P:mitotic intra-S DNA damage checkpoint signaling"/>
    <property type="evidence" value="ECO:0007669"/>
    <property type="project" value="TreeGrafter"/>
</dbReference>
<dbReference type="GO" id="GO:0006281">
    <property type="term" value="P:DNA repair"/>
    <property type="evidence" value="ECO:0007669"/>
    <property type="project" value="TreeGrafter"/>
</dbReference>
<proteinExistence type="predicted"/>
<dbReference type="EMBL" id="JAPWDV010000001">
    <property type="protein sequence ID" value="KAJ6222801.1"/>
    <property type="molecule type" value="Genomic_DNA"/>
</dbReference>
<dbReference type="Gene3D" id="3.70.10.10">
    <property type="match status" value="1"/>
</dbReference>
<dbReference type="GO" id="GO:0000076">
    <property type="term" value="P:DNA replication checkpoint signaling"/>
    <property type="evidence" value="ECO:0007669"/>
    <property type="project" value="TreeGrafter"/>
</dbReference>
<dbReference type="Proteomes" id="UP001142055">
    <property type="component" value="Chromosome 1"/>
</dbReference>
<comment type="caution">
    <text evidence="1">The sequence shown here is derived from an EMBL/GenBank/DDBJ whole genome shotgun (WGS) entry which is preliminary data.</text>
</comment>
<name>A0A9Q0RQJ2_BLOTA</name>
<gene>
    <name evidence="1" type="ORF">RDWZM_001346</name>
</gene>
<dbReference type="PANTHER" id="PTHR15237">
    <property type="entry name" value="DNA REPAIR PROTEIN RAD9"/>
    <property type="match status" value="1"/>
</dbReference>
<dbReference type="PANTHER" id="PTHR15237:SF0">
    <property type="entry name" value="CELL CYCLE CHECKPOINT CONTROL PROTEIN"/>
    <property type="match status" value="1"/>
</dbReference>